<evidence type="ECO:0000256" key="3">
    <source>
        <dbReference type="SAM" id="MobiDB-lite"/>
    </source>
</evidence>
<comment type="similarity">
    <text evidence="2">Belongs to the Tdpoz family.</text>
</comment>
<dbReference type="HOGENOM" id="CLU_007334_0_0_1"/>
<feature type="compositionally biased region" description="Basic residues" evidence="3">
    <location>
        <begin position="873"/>
        <end position="893"/>
    </location>
</feature>
<dbReference type="eggNOG" id="KOG1987">
    <property type="taxonomic scope" value="Eukaryota"/>
</dbReference>
<dbReference type="PANTHER" id="PTHR35986">
    <property type="entry name" value="EXPRESSED PROTEIN"/>
    <property type="match status" value="1"/>
</dbReference>
<dbReference type="Pfam" id="PF00651">
    <property type="entry name" value="BTB"/>
    <property type="match status" value="1"/>
</dbReference>
<dbReference type="Proteomes" id="UP000026961">
    <property type="component" value="Chromosome 10"/>
</dbReference>
<dbReference type="InterPro" id="IPR000210">
    <property type="entry name" value="BTB/POZ_dom"/>
</dbReference>
<organism evidence="6">
    <name type="scientific">Oryza glumipatula</name>
    <dbReference type="NCBI Taxonomy" id="40148"/>
    <lineage>
        <taxon>Eukaryota</taxon>
        <taxon>Viridiplantae</taxon>
        <taxon>Streptophyta</taxon>
        <taxon>Embryophyta</taxon>
        <taxon>Tracheophyta</taxon>
        <taxon>Spermatophyta</taxon>
        <taxon>Magnoliopsida</taxon>
        <taxon>Liliopsida</taxon>
        <taxon>Poales</taxon>
        <taxon>Poaceae</taxon>
        <taxon>BOP clade</taxon>
        <taxon>Oryzoideae</taxon>
        <taxon>Oryzeae</taxon>
        <taxon>Oryzinae</taxon>
        <taxon>Oryza</taxon>
    </lineage>
</organism>
<feature type="domain" description="BTB" evidence="4">
    <location>
        <begin position="181"/>
        <end position="252"/>
    </location>
</feature>
<dbReference type="InterPro" id="IPR002083">
    <property type="entry name" value="MATH/TRAF_dom"/>
</dbReference>
<dbReference type="Gene3D" id="3.30.710.10">
    <property type="entry name" value="Potassium Channel Kv1.1, Chain A"/>
    <property type="match status" value="1"/>
</dbReference>
<proteinExistence type="inferred from homology"/>
<dbReference type="PROSITE" id="PS50097">
    <property type="entry name" value="BTB"/>
    <property type="match status" value="1"/>
</dbReference>
<keyword evidence="7" id="KW-1185">Reference proteome</keyword>
<reference evidence="6" key="2">
    <citation type="submission" date="2018-05" db="EMBL/GenBank/DDBJ databases">
        <title>OgluRS3 (Oryza glumaepatula Reference Sequence Version 3).</title>
        <authorList>
            <person name="Zhang J."/>
            <person name="Kudrna D."/>
            <person name="Lee S."/>
            <person name="Talag J."/>
            <person name="Welchert J."/>
            <person name="Wing R.A."/>
        </authorList>
    </citation>
    <scope>NUCLEOTIDE SEQUENCE [LARGE SCALE GENOMIC DNA]</scope>
</reference>
<dbReference type="Gramene" id="OGLUM10G10630.1">
    <property type="protein sequence ID" value="OGLUM10G10630.1"/>
    <property type="gene ID" value="OGLUM10G10630"/>
</dbReference>
<dbReference type="SMART" id="SM00225">
    <property type="entry name" value="BTB"/>
    <property type="match status" value="1"/>
</dbReference>
<evidence type="ECO:0000313" key="6">
    <source>
        <dbReference type="EnsemblPlants" id="OGLUM10G10630.1"/>
    </source>
</evidence>
<evidence type="ECO:0000259" key="4">
    <source>
        <dbReference type="PROSITE" id="PS50097"/>
    </source>
</evidence>
<reference evidence="6" key="1">
    <citation type="submission" date="2015-04" db="UniProtKB">
        <authorList>
            <consortium name="EnsemblPlants"/>
        </authorList>
    </citation>
    <scope>IDENTIFICATION</scope>
</reference>
<dbReference type="Pfam" id="PF24570">
    <property type="entry name" value="BACK_BPM_SPOP"/>
    <property type="match status" value="1"/>
</dbReference>
<feature type="compositionally biased region" description="Polar residues" evidence="3">
    <location>
        <begin position="853"/>
        <end position="869"/>
    </location>
</feature>
<dbReference type="InterPro" id="IPR011333">
    <property type="entry name" value="SKP1/BTB/POZ_sf"/>
</dbReference>
<feature type="domain" description="MATH" evidence="5">
    <location>
        <begin position="19"/>
        <end position="144"/>
    </location>
</feature>
<dbReference type="PANTHER" id="PTHR35986:SF1">
    <property type="entry name" value="OS10G0430800 PROTEIN"/>
    <property type="match status" value="1"/>
</dbReference>
<comment type="pathway">
    <text evidence="1">Protein modification; protein ubiquitination.</text>
</comment>
<sequence>MSSPSSQQPASAIKAATTSGYHRLRIDYYRSLGSPTGWALSSRDFVVGGRQWRISYYPNGNRPENAEFISVFLCLDSSAPKPAMLQVTITFDDEAKKQSQLRKAPVITIAPGACWGYHRFVKRDDLARSKRIRPDGFFTIRCDVSLIDHFTAQEDEPVFVSVPPSELRRDLGGLLDTGSGGDVVFQVGGEAFTAHRCLLAARSPVLAAALYGPMMEGGGLQGGVAIKIDDMDPLVFKALLRYAYTDSLPPQMQQGELEEEGRAMAQHLLAAADRYGMERLRLLCEAQLCKHIEVASVASILILADQHGCSGLKNACFEFLKSPGKFAAAMATQEYDYLKTNHCALADEVVKGNHAKWMLATVETFMRHRLNSKSILETATREIAVHASTSNETPPVFLDLEESLRAKGDMTLREEATLKVLKVVATLGKAISTGAIAAVGYYVPGIVGAKFGEPSLPRLPRFAMAAVTSWFAGKAMYYAILQGSTEFILKHGEERMKMELANIILNKHSDDKTLVEAVKTQFFAEHLFSDQYQDRTLFRWHLRRTYVDSAFMERVKEIEVKSSNDGPGLISGQRIISTRPFGDLMEDPLACILGSPDSNMESNKSAEHTGTIVKRREIACPPAVLVEPIRLQPNVPICSLLARSRTGSNLEVSPVILDLEESLLAKGNMTLEEVTIRVSKMTASVFKVFATAAFGASSYYALGLGPKIGEPPIPRFPRIGVSTGIAWFGGKFVYYTALRAGAEFILKRGEERMKMELANIILNKHSDEKTLVEAVKENFFAEHLFSDQYQDRQLFRWHLRNTYVDSAFMERVKEIEVKNSGDGSGSISGHRTTNTRSFGDLMEDPLACILGSSDSNIQSNKSAEHTGTTVKRREVRAHRRSHRHHHHHHHRHADKCVNARIVLRTSSRRRPIGVDFWDEYFASTSKMKLIWMFDAKGGERERGGDETAAMVMQQVQVLKEVSALLRGKETPVILDLEESLRAKGDMTQGEEVKIYASKVTAVLCKAFATATSALVGYHVLGVGAKLLGNPPLPRIPRIGMAAGSAWIVGKFAYYTALQASPIFILEGGEERMKMELANIILTKHNDEKTLVEAVKQHFFAEHLFSDQYQDMPLFRWRLRHTYVDSTFMERVKEIEVKNSSNGSGSISGHRTTNTRSFGDLMEDPLACILGSPDGDIENKKSAENTGTIVKRREDYPSDFQSQATDRSRFSGMNISVHEQNEFHRDTIEPKCNGKITIALYSQLLYDDLMGRVSPV</sequence>
<protein>
    <recommendedName>
        <fullName evidence="8">BTB domain-containing protein</fullName>
    </recommendedName>
</protein>
<dbReference type="CDD" id="cd00121">
    <property type="entry name" value="MATH"/>
    <property type="match status" value="1"/>
</dbReference>
<name>A0A0E0BAT4_9ORYZ</name>
<evidence type="ECO:0000313" key="7">
    <source>
        <dbReference type="Proteomes" id="UP000026961"/>
    </source>
</evidence>
<evidence type="ECO:0008006" key="8">
    <source>
        <dbReference type="Google" id="ProtNLM"/>
    </source>
</evidence>
<dbReference type="Pfam" id="PF22486">
    <property type="entry name" value="MATH_2"/>
    <property type="match status" value="1"/>
</dbReference>
<dbReference type="SUPFAM" id="SSF49599">
    <property type="entry name" value="TRAF domain-like"/>
    <property type="match status" value="1"/>
</dbReference>
<dbReference type="PROSITE" id="PS50144">
    <property type="entry name" value="MATH"/>
    <property type="match status" value="1"/>
</dbReference>
<dbReference type="STRING" id="40148.A0A0E0BAT4"/>
<evidence type="ECO:0000256" key="1">
    <source>
        <dbReference type="ARBA" id="ARBA00004906"/>
    </source>
</evidence>
<accession>A0A0E0BAT4</accession>
<dbReference type="Gene3D" id="1.25.40.420">
    <property type="match status" value="1"/>
</dbReference>
<evidence type="ECO:0000259" key="5">
    <source>
        <dbReference type="PROSITE" id="PS50144"/>
    </source>
</evidence>
<dbReference type="SUPFAM" id="SSF54695">
    <property type="entry name" value="POZ domain"/>
    <property type="match status" value="1"/>
</dbReference>
<feature type="region of interest" description="Disordered" evidence="3">
    <location>
        <begin position="853"/>
        <end position="894"/>
    </location>
</feature>
<evidence type="ECO:0000256" key="2">
    <source>
        <dbReference type="ARBA" id="ARBA00010846"/>
    </source>
</evidence>
<dbReference type="EnsemblPlants" id="OGLUM10G10630.1">
    <property type="protein sequence ID" value="OGLUM10G10630.1"/>
    <property type="gene ID" value="OGLUM10G10630"/>
</dbReference>
<dbReference type="AlphaFoldDB" id="A0A0E0BAT4"/>
<dbReference type="InterPro" id="IPR008974">
    <property type="entry name" value="TRAF-like"/>
</dbReference>
<dbReference type="InterPro" id="IPR056423">
    <property type="entry name" value="BACK_BPM_SPOP"/>
</dbReference>
<dbReference type="Gene3D" id="2.60.210.10">
    <property type="entry name" value="Apoptosis, Tumor Necrosis Factor Receptor Associated Protein 2, Chain A"/>
    <property type="match status" value="1"/>
</dbReference>